<evidence type="ECO:0000256" key="6">
    <source>
        <dbReference type="ARBA" id="ARBA00023014"/>
    </source>
</evidence>
<sequence>MKSVSVRSCKTYNYEEVKLSIEKNLEDIGGIDKFVKKGSKVLIKPNLLMKKKPEEATTTHPMVVKVVCEKLLELNCDITIADSPGGPYNQNSLKSIYKASGIEEVANELGIKLNYDVSDVKIHSEKAHVLKYMDIIKPIVDSDYIINLCKLKTHIMATFTGGTKNLYGCIAGLKKAEIHYRFPTEELFCENVLLDICDYIKPTLTIMDGIVGMEGDGPSAGTTREIGVLLASQNPYAIDVVACKIISLLPNKVATIRGAIKRGYIQEDFSDIEILGEDIKDLIIKNYKIPNVSKDLRLFSVKLPKFLNEPISKLITPKPVVRFQDCIKCGKCKEACPASTIEIGTKGAIIDLSKCIRCYCCHELCPKKAIDVKRNFVFKYVK</sequence>
<evidence type="ECO:0000256" key="1">
    <source>
        <dbReference type="ARBA" id="ARBA00003532"/>
    </source>
</evidence>
<dbReference type="PROSITE" id="PS00198">
    <property type="entry name" value="4FE4S_FER_1"/>
    <property type="match status" value="1"/>
</dbReference>
<reference evidence="8" key="1">
    <citation type="submission" date="2014-07" db="EMBL/GenBank/DDBJ databases">
        <authorList>
            <person name="Monot Marc"/>
        </authorList>
    </citation>
    <scope>NUCLEOTIDE SEQUENCE</scope>
    <source>
        <strain evidence="10">7032989</strain>
        <strain evidence="9">7032994</strain>
    </source>
</reference>
<dbReference type="AlphaFoldDB" id="A0A069A0U5"/>
<dbReference type="InterPro" id="IPR050157">
    <property type="entry name" value="PSI_iron-sulfur_center"/>
</dbReference>
<keyword evidence="4" id="KW-0479">Metal-binding</keyword>
<evidence type="ECO:0000313" key="10">
    <source>
        <dbReference type="EMBL" id="CDT22372.1"/>
    </source>
</evidence>
<evidence type="ECO:0000313" key="8">
    <source>
        <dbReference type="EMBL" id="CDS84539.1"/>
    </source>
</evidence>
<evidence type="ECO:0000256" key="2">
    <source>
        <dbReference type="ARBA" id="ARBA00013529"/>
    </source>
</evidence>
<dbReference type="SUPFAM" id="SSF54862">
    <property type="entry name" value="4Fe-4S ferredoxins"/>
    <property type="match status" value="1"/>
</dbReference>
<name>A0A069A0U5_CLODI</name>
<protein>
    <recommendedName>
        <fullName evidence="2">Ferredoxin</fullName>
    </recommendedName>
</protein>
<feature type="domain" description="4Fe-4S ferredoxin-type" evidence="7">
    <location>
        <begin position="348"/>
        <end position="375"/>
    </location>
</feature>
<dbReference type="GO" id="GO:0051539">
    <property type="term" value="F:4 iron, 4 sulfur cluster binding"/>
    <property type="evidence" value="ECO:0007669"/>
    <property type="project" value="UniProtKB-KW"/>
</dbReference>
<dbReference type="Gene3D" id="3.30.70.20">
    <property type="match status" value="1"/>
</dbReference>
<dbReference type="GO" id="GO:0046872">
    <property type="term" value="F:metal ion binding"/>
    <property type="evidence" value="ECO:0007669"/>
    <property type="project" value="UniProtKB-KW"/>
</dbReference>
<evidence type="ECO:0000256" key="5">
    <source>
        <dbReference type="ARBA" id="ARBA00023004"/>
    </source>
</evidence>
<evidence type="ECO:0000256" key="3">
    <source>
        <dbReference type="ARBA" id="ARBA00022485"/>
    </source>
</evidence>
<keyword evidence="5" id="KW-0408">Iron</keyword>
<dbReference type="Pfam" id="PF04015">
    <property type="entry name" value="DUF362"/>
    <property type="match status" value="1"/>
</dbReference>
<dbReference type="InterPro" id="IPR017896">
    <property type="entry name" value="4Fe4S_Fe-S-bd"/>
</dbReference>
<proteinExistence type="predicted"/>
<dbReference type="RefSeq" id="WP_021366579.1">
    <property type="nucleotide sequence ID" value="NZ_BBYB01000069.1"/>
</dbReference>
<evidence type="ECO:0000259" key="7">
    <source>
        <dbReference type="PROSITE" id="PS51379"/>
    </source>
</evidence>
<dbReference type="EMBL" id="LK932396">
    <property type="protein sequence ID" value="CDS86613.1"/>
    <property type="molecule type" value="Genomic_DNA"/>
</dbReference>
<dbReference type="PROSITE" id="PS51379">
    <property type="entry name" value="4FE4S_FER_2"/>
    <property type="match status" value="2"/>
</dbReference>
<organism evidence="8">
    <name type="scientific">Clostridioides difficile</name>
    <name type="common">Peptoclostridium difficile</name>
    <dbReference type="NCBI Taxonomy" id="1496"/>
    <lineage>
        <taxon>Bacteria</taxon>
        <taxon>Bacillati</taxon>
        <taxon>Bacillota</taxon>
        <taxon>Clostridia</taxon>
        <taxon>Peptostreptococcales</taxon>
        <taxon>Peptostreptococcaceae</taxon>
        <taxon>Clostridioides</taxon>
    </lineage>
</organism>
<dbReference type="PANTHER" id="PTHR24960:SF76">
    <property type="entry name" value="4FE-4S FERREDOXIN-TYPE DOMAIN-CONTAINING PROTEIN"/>
    <property type="match status" value="1"/>
</dbReference>
<feature type="domain" description="4Fe-4S ferredoxin-type" evidence="7">
    <location>
        <begin position="317"/>
        <end position="346"/>
    </location>
</feature>
<dbReference type="InterPro" id="IPR007160">
    <property type="entry name" value="DUF362"/>
</dbReference>
<dbReference type="Pfam" id="PF13237">
    <property type="entry name" value="Fer4_10"/>
    <property type="match status" value="1"/>
</dbReference>
<dbReference type="PANTHER" id="PTHR24960">
    <property type="entry name" value="PHOTOSYSTEM I IRON-SULFUR CENTER-RELATED"/>
    <property type="match status" value="1"/>
</dbReference>
<evidence type="ECO:0000313" key="9">
    <source>
        <dbReference type="EMBL" id="CDS86613.1"/>
    </source>
</evidence>
<keyword evidence="3" id="KW-0004">4Fe-4S</keyword>
<keyword evidence="6" id="KW-0411">Iron-sulfur</keyword>
<accession>A0A069A0U5</accession>
<dbReference type="EMBL" id="LK933005">
    <property type="protein sequence ID" value="CDT22372.1"/>
    <property type="molecule type" value="Genomic_DNA"/>
</dbReference>
<dbReference type="EMBL" id="LK932486">
    <property type="protein sequence ID" value="CDS84539.1"/>
    <property type="molecule type" value="Genomic_DNA"/>
</dbReference>
<evidence type="ECO:0000256" key="4">
    <source>
        <dbReference type="ARBA" id="ARBA00022723"/>
    </source>
</evidence>
<gene>
    <name evidence="10" type="ORF">BN1095_340291</name>
    <name evidence="8" type="ORF">BN1096_350001</name>
    <name evidence="9" type="ORF">BN1097_580002</name>
</gene>
<comment type="function">
    <text evidence="1">Ferredoxins are iron-sulfur proteins that transfer electrons in a wide variety of metabolic reactions.</text>
</comment>
<dbReference type="InterPro" id="IPR017900">
    <property type="entry name" value="4Fe4S_Fe_S_CS"/>
</dbReference>